<accession>B4D9J0</accession>
<organism evidence="2 3">
    <name type="scientific">Chthoniobacter flavus Ellin428</name>
    <dbReference type="NCBI Taxonomy" id="497964"/>
    <lineage>
        <taxon>Bacteria</taxon>
        <taxon>Pseudomonadati</taxon>
        <taxon>Verrucomicrobiota</taxon>
        <taxon>Spartobacteria</taxon>
        <taxon>Chthoniobacterales</taxon>
        <taxon>Chthoniobacteraceae</taxon>
        <taxon>Chthoniobacter</taxon>
    </lineage>
</organism>
<dbReference type="InParanoid" id="B4D9J0"/>
<dbReference type="RefSeq" id="WP_006982901.1">
    <property type="nucleotide sequence ID" value="NZ_ABVL01000026.1"/>
</dbReference>
<dbReference type="EMBL" id="ABVL01000026">
    <property type="protein sequence ID" value="EDY16951.1"/>
    <property type="molecule type" value="Genomic_DNA"/>
</dbReference>
<evidence type="ECO:0000256" key="1">
    <source>
        <dbReference type="SAM" id="MobiDB-lite"/>
    </source>
</evidence>
<dbReference type="AlphaFoldDB" id="B4D9J0"/>
<reference evidence="2 3" key="1">
    <citation type="journal article" date="2011" name="J. Bacteriol.">
        <title>Genome sequence of Chthoniobacter flavus Ellin428, an aerobic heterotrophic soil bacterium.</title>
        <authorList>
            <person name="Kant R."/>
            <person name="van Passel M.W."/>
            <person name="Palva A."/>
            <person name="Lucas S."/>
            <person name="Lapidus A."/>
            <person name="Glavina Del Rio T."/>
            <person name="Dalin E."/>
            <person name="Tice H."/>
            <person name="Bruce D."/>
            <person name="Goodwin L."/>
            <person name="Pitluck S."/>
            <person name="Larimer F.W."/>
            <person name="Land M.L."/>
            <person name="Hauser L."/>
            <person name="Sangwan P."/>
            <person name="de Vos W.M."/>
            <person name="Janssen P.H."/>
            <person name="Smidt H."/>
        </authorList>
    </citation>
    <scope>NUCLEOTIDE SEQUENCE [LARGE SCALE GENOMIC DNA]</scope>
    <source>
        <strain evidence="2 3">Ellin428</strain>
    </source>
</reference>
<keyword evidence="3" id="KW-1185">Reference proteome</keyword>
<evidence type="ECO:0000313" key="3">
    <source>
        <dbReference type="Proteomes" id="UP000005824"/>
    </source>
</evidence>
<comment type="caution">
    <text evidence="2">The sequence shown here is derived from an EMBL/GenBank/DDBJ whole genome shotgun (WGS) entry which is preliminary data.</text>
</comment>
<protein>
    <submittedName>
        <fullName evidence="2">Uncharacterized protein</fullName>
    </submittedName>
</protein>
<feature type="region of interest" description="Disordered" evidence="1">
    <location>
        <begin position="144"/>
        <end position="163"/>
    </location>
</feature>
<dbReference type="STRING" id="497964.CfE428DRAFT_5580"/>
<sequence length="163" mass="18878">MNEKSENRPYHELSEFDTKLRPLLSDGWEYPRPVSHYAFRDKSCPLPVGPGTFPLDFSVYDTIKAIEVKYEFVTGREAEIQAAEEGAPEYKISAPEGHVIIPVGNVRQWMIHLPAGTQVHAYIDKWQKDLEKIARLPKWEMTPEDLEEGRRALEEARKRREEG</sequence>
<evidence type="ECO:0000313" key="2">
    <source>
        <dbReference type="EMBL" id="EDY16951.1"/>
    </source>
</evidence>
<proteinExistence type="predicted"/>
<feature type="compositionally biased region" description="Basic and acidic residues" evidence="1">
    <location>
        <begin position="148"/>
        <end position="163"/>
    </location>
</feature>
<dbReference type="Proteomes" id="UP000005824">
    <property type="component" value="Unassembled WGS sequence"/>
</dbReference>
<name>B4D9J0_9BACT</name>
<gene>
    <name evidence="2" type="ORF">CfE428DRAFT_5580</name>
</gene>